<dbReference type="Proteomes" id="UP000184012">
    <property type="component" value="Unassembled WGS sequence"/>
</dbReference>
<dbReference type="SMART" id="SM00308">
    <property type="entry name" value="LH2"/>
    <property type="match status" value="2"/>
</dbReference>
<dbReference type="InterPro" id="IPR036392">
    <property type="entry name" value="PLAT/LH2_dom_sf"/>
</dbReference>
<dbReference type="InterPro" id="IPR038700">
    <property type="entry name" value="Thiol_cytolys_C_sf"/>
</dbReference>
<feature type="compositionally biased region" description="Low complexity" evidence="1">
    <location>
        <begin position="197"/>
        <end position="207"/>
    </location>
</feature>
<dbReference type="InterPro" id="IPR001024">
    <property type="entry name" value="PLAT/LH2_dom"/>
</dbReference>
<dbReference type="Gene3D" id="2.60.60.20">
    <property type="entry name" value="PLAT/LH2 domain"/>
    <property type="match status" value="2"/>
</dbReference>
<dbReference type="SUPFAM" id="SSF49723">
    <property type="entry name" value="Lipase/lipooxygenase domain (PLAT/LH2 domain)"/>
    <property type="match status" value="3"/>
</dbReference>
<dbReference type="PROSITE" id="PS50095">
    <property type="entry name" value="PLAT"/>
    <property type="match status" value="3"/>
</dbReference>
<dbReference type="GO" id="GO:0004553">
    <property type="term" value="F:hydrolase activity, hydrolyzing O-glycosyl compounds"/>
    <property type="evidence" value="ECO:0007669"/>
    <property type="project" value="InterPro"/>
</dbReference>
<feature type="signal peptide" evidence="2">
    <location>
        <begin position="1"/>
        <end position="23"/>
    </location>
</feature>
<feature type="domain" description="PLAT" evidence="3">
    <location>
        <begin position="869"/>
        <end position="996"/>
    </location>
</feature>
<dbReference type="PANTHER" id="PTHR45901">
    <property type="entry name" value="PROTEIN CBG12474"/>
    <property type="match status" value="1"/>
</dbReference>
<dbReference type="InterPro" id="IPR036439">
    <property type="entry name" value="Dockerin_dom_sf"/>
</dbReference>
<dbReference type="GO" id="GO:0000272">
    <property type="term" value="P:polysaccharide catabolic process"/>
    <property type="evidence" value="ECO:0007669"/>
    <property type="project" value="InterPro"/>
</dbReference>
<proteinExistence type="predicted"/>
<dbReference type="EMBL" id="FRBP01000010">
    <property type="protein sequence ID" value="SHL99209.1"/>
    <property type="molecule type" value="Genomic_DNA"/>
</dbReference>
<name>A0AB74F446_9FIRM</name>
<feature type="region of interest" description="Disordered" evidence="1">
    <location>
        <begin position="183"/>
        <end position="268"/>
    </location>
</feature>
<reference evidence="4 5" key="1">
    <citation type="submission" date="2016-11" db="EMBL/GenBank/DDBJ databases">
        <authorList>
            <person name="Varghese N."/>
            <person name="Submissions S."/>
        </authorList>
    </citation>
    <scope>NUCLEOTIDE SEQUENCE [LARGE SCALE GENOMIC DNA]</scope>
    <source>
        <strain evidence="4 5">FD</strain>
    </source>
</reference>
<feature type="domain" description="PLAT" evidence="3">
    <location>
        <begin position="1122"/>
        <end position="1242"/>
    </location>
</feature>
<dbReference type="Gene3D" id="1.10.1330.10">
    <property type="entry name" value="Dockerin domain"/>
    <property type="match status" value="1"/>
</dbReference>
<evidence type="ECO:0000256" key="2">
    <source>
        <dbReference type="SAM" id="SignalP"/>
    </source>
</evidence>
<feature type="compositionally biased region" description="Basic and acidic residues" evidence="1">
    <location>
        <begin position="390"/>
        <end position="402"/>
    </location>
</feature>
<feature type="compositionally biased region" description="Pro residues" evidence="1">
    <location>
        <begin position="250"/>
        <end position="260"/>
    </location>
</feature>
<dbReference type="Gene3D" id="2.60.40.1430">
    <property type="entry name" value="Perfringolysin, domain 4"/>
    <property type="match status" value="1"/>
</dbReference>
<keyword evidence="2" id="KW-0732">Signal</keyword>
<evidence type="ECO:0000256" key="1">
    <source>
        <dbReference type="SAM" id="MobiDB-lite"/>
    </source>
</evidence>
<dbReference type="SUPFAM" id="SSF63446">
    <property type="entry name" value="Type I dockerin domain"/>
    <property type="match status" value="1"/>
</dbReference>
<dbReference type="InterPro" id="IPR002105">
    <property type="entry name" value="Dockerin_1_rpt"/>
</dbReference>
<evidence type="ECO:0000259" key="3">
    <source>
        <dbReference type="PROSITE" id="PS50095"/>
    </source>
</evidence>
<comment type="caution">
    <text evidence="4">The sequence shown here is derived from an EMBL/GenBank/DDBJ whole genome shotgun (WGS) entry which is preliminary data.</text>
</comment>
<feature type="domain" description="PLAT" evidence="3">
    <location>
        <begin position="998"/>
        <end position="1120"/>
    </location>
</feature>
<dbReference type="CDD" id="cd14253">
    <property type="entry name" value="Dockerin"/>
    <property type="match status" value="1"/>
</dbReference>
<accession>A0AB74F446</accession>
<dbReference type="Pfam" id="PF00404">
    <property type="entry name" value="Dockerin_1"/>
    <property type="match status" value="1"/>
</dbReference>
<protein>
    <submittedName>
        <fullName evidence="4">PLAT/LH2 domain-containing protein</fullName>
    </submittedName>
</protein>
<evidence type="ECO:0000313" key="5">
    <source>
        <dbReference type="Proteomes" id="UP000184012"/>
    </source>
</evidence>
<dbReference type="GeneID" id="68361841"/>
<feature type="chain" id="PRO_5044506382" evidence="2">
    <location>
        <begin position="24"/>
        <end position="1242"/>
    </location>
</feature>
<dbReference type="PANTHER" id="PTHR45901:SF3">
    <property type="entry name" value="LIPOXYGENASE HOMOLOGY DOMAIN-CONTAINING PROTEIN 1"/>
    <property type="match status" value="1"/>
</dbReference>
<dbReference type="Pfam" id="PF01477">
    <property type="entry name" value="PLAT"/>
    <property type="match status" value="3"/>
</dbReference>
<dbReference type="RefSeq" id="WP_013378743.1">
    <property type="nucleotide sequence ID" value="NC_014624.2"/>
</dbReference>
<gene>
    <name evidence="4" type="ORF">SAMN04515649_1103</name>
</gene>
<dbReference type="Gene3D" id="2.40.180.10">
    <property type="entry name" value="Catalase core domain"/>
    <property type="match status" value="1"/>
</dbReference>
<dbReference type="AlphaFoldDB" id="A0AB74F446"/>
<feature type="region of interest" description="Disordered" evidence="1">
    <location>
        <begin position="383"/>
        <end position="425"/>
    </location>
</feature>
<organism evidence="4 5">
    <name type="scientific">Eubacterium callanderi</name>
    <dbReference type="NCBI Taxonomy" id="53442"/>
    <lineage>
        <taxon>Bacteria</taxon>
        <taxon>Bacillati</taxon>
        <taxon>Bacillota</taxon>
        <taxon>Clostridia</taxon>
        <taxon>Eubacteriales</taxon>
        <taxon>Eubacteriaceae</taxon>
        <taxon>Eubacterium</taxon>
    </lineage>
</organism>
<sequence length="1242" mass="135096">MLKKICSVLVTASLVLSQTAAFAQTQNTAETPGSVTVKENGPKEEKRYVSYGGHLWEVVEQVDGRLLLCTDPAIDKKLEMDQALIEKDAEAQYQFLNQDFLESFNAVEKAHLDKVTLQKKTTEDAQKARGAKAVKVFLPNDDTVEILDADVQKALEKFKAGQKTEAPEAAPVPSVAIPEALEEAPAPSVATPEALEEAPAPSVATPEAPEPAPVPSVAIPEAPEPAPAPSVATPEAPEPAPAPSVAIPEAPEPAPAPGVEPPKVNQPEETEEAILGDVNADMKVDILDAQLIALSCAAGGEMEASRKARGDVNGDAQVNIIDAQQIAQNAVEPLDEGMGTKKMVSARAASVMKSSALESQHFAAPDTRPEGLAFGILVNPEGLEQSGAGTKEDPYTFSEKKAAPTPAVPNKVPEQPEVSEAPETTLPFTPFSKEELENPRLNNVEQAFDQLSTAGYKTREPSAAGFPSDLITTTKNHIQGLGYYGDYTIINVNGDGSPGKIFIYDQGGMVQTLVPPQTKSFHTSGMQVVGDMLIMMNGLHGDPDSYILMVDLRPLKEGQEAVMLPRETGPSMTGACVGATNYTAADGTERLILIGVRNQCFESVIPEDGVSFNWVERQYDGPNLKENQNIALVTDVNNQVYLVAFASEASQQGSITDLIDTNGFDGLNFDDRLELYKVDVHSNPNGIKVEFLKRKDVQAYDDDMLVFGSHFRYGATLTVDSPEGFSVHTTRRAPGNAHFNILGSLGSDVISALFGGNTLPITTYTAGQSYFLENKSGTVSKMDVTYVTKEGEQKTQTTNNVALGENQDIRIPIDAKDIRLDFYVSTGSSWKPVKTLEYKEANGNARRYKITGTVFNPTLHEGVVLGEGIQYQIKVKTGTAFGAGTDSDVYIRLVGDQGTTDEVLLNYGMTNQFNTRGNPFETKGYDVGVFNFNQDVGKIKRIEVRTDRSGAGADWLLDAIEVVPMYNTTETQTKKFDIHQWIVNDTWTSFSNTAEDSSQYRLKINTGNVKGAGTDSDIYVKLTGTKGETNEVEVSGLYNGNAFEKGTSHSVVASFDQNVGEIQKITVRSDMSGVGADWFLDSVQVVPVWNNQTQDGEKTFDCKEWIVNKNPHTYSLDQNAITRYRMTVKTGKLSWWPKGEGTDADIYVRLIGDKGQTNEVEITSLIPGNALERGDTDTFTVNFENAIGNVKKIQVRSDMSGVGPDWYLERIDVQPLFGNKDVGKNVRFAFNQWIDIKKVYEK</sequence>
<evidence type="ECO:0000313" key="4">
    <source>
        <dbReference type="EMBL" id="SHL99209.1"/>
    </source>
</evidence>
<dbReference type="InterPro" id="IPR052970">
    <property type="entry name" value="Inner_ear_hair_cell_LOXHD"/>
</dbReference>